<dbReference type="RefSeq" id="WP_353546179.1">
    <property type="nucleotide sequence ID" value="NZ_JAGKSB010000003.1"/>
</dbReference>
<sequence length="107" mass="12439">MNCIAYHESSAYNHKTHTFSQGETLVNFFLEDVLNFPSGEDSEPIEFPYDDYRSLQILNLTLVVSTIFLLFKVVFPQLAIAPRVFKNSRIIPLQIGYYRFLSLLKPF</sequence>
<keyword evidence="3" id="KW-1185">Reference proteome</keyword>
<evidence type="ECO:0000313" key="2">
    <source>
        <dbReference type="EMBL" id="MBP3942697.1"/>
    </source>
</evidence>
<comment type="caution">
    <text evidence="2">The sequence shown here is derived from an EMBL/GenBank/DDBJ whole genome shotgun (WGS) entry which is preliminary data.</text>
</comment>
<protein>
    <submittedName>
        <fullName evidence="2">Uncharacterized protein</fullName>
    </submittedName>
</protein>
<accession>A0A8T4HB87</accession>
<proteinExistence type="predicted"/>
<keyword evidence="1" id="KW-0472">Membrane</keyword>
<dbReference type="AlphaFoldDB" id="A0A8T4HB87"/>
<keyword evidence="1" id="KW-1133">Transmembrane helix</keyword>
<name>A0A8T4HB87_9SPHI</name>
<reference evidence="2" key="1">
    <citation type="submission" date="2021-03" db="EMBL/GenBank/DDBJ databases">
        <authorList>
            <person name="Lu T."/>
            <person name="Wang Q."/>
            <person name="Han X."/>
        </authorList>
    </citation>
    <scope>NUCLEOTIDE SEQUENCE</scope>
    <source>
        <strain evidence="2">WQ 2009</strain>
    </source>
</reference>
<dbReference type="EMBL" id="JAGKSB010000003">
    <property type="protein sequence ID" value="MBP3942697.1"/>
    <property type="molecule type" value="Genomic_DNA"/>
</dbReference>
<organism evidence="2 3">
    <name type="scientific">Rhinopithecimicrobium faecis</name>
    <dbReference type="NCBI Taxonomy" id="2820698"/>
    <lineage>
        <taxon>Bacteria</taxon>
        <taxon>Pseudomonadati</taxon>
        <taxon>Bacteroidota</taxon>
        <taxon>Sphingobacteriia</taxon>
        <taxon>Sphingobacteriales</taxon>
        <taxon>Sphingobacteriaceae</taxon>
        <taxon>Rhinopithecimicrobium</taxon>
    </lineage>
</organism>
<dbReference type="Proteomes" id="UP000679691">
    <property type="component" value="Unassembled WGS sequence"/>
</dbReference>
<evidence type="ECO:0000313" key="3">
    <source>
        <dbReference type="Proteomes" id="UP000679691"/>
    </source>
</evidence>
<gene>
    <name evidence="2" type="ORF">J5U18_03815</name>
</gene>
<keyword evidence="1" id="KW-0812">Transmembrane</keyword>
<evidence type="ECO:0000256" key="1">
    <source>
        <dbReference type="SAM" id="Phobius"/>
    </source>
</evidence>
<feature type="transmembrane region" description="Helical" evidence="1">
    <location>
        <begin position="57"/>
        <end position="80"/>
    </location>
</feature>